<evidence type="ECO:0008006" key="4">
    <source>
        <dbReference type="Google" id="ProtNLM"/>
    </source>
</evidence>
<feature type="signal peptide" evidence="1">
    <location>
        <begin position="1"/>
        <end position="23"/>
    </location>
</feature>
<feature type="chain" id="PRO_5020417751" description="Lipoprotein" evidence="1">
    <location>
        <begin position="24"/>
        <end position="192"/>
    </location>
</feature>
<dbReference type="AlphaFoldDB" id="A0A4R9ABY2"/>
<dbReference type="Proteomes" id="UP000298170">
    <property type="component" value="Unassembled WGS sequence"/>
</dbReference>
<evidence type="ECO:0000256" key="1">
    <source>
        <dbReference type="SAM" id="SignalP"/>
    </source>
</evidence>
<proteinExistence type="predicted"/>
<sequence length="192" mass="20597">MIRAPRAIALALLATLALSGCSAAESASPREETTNTTGQFTGPYSDIFEAALQNATSDDVALALVDESITEQEYSYFQSKLIDCFTSLGLTASFKTNGQLSYSGPETSQEKIQACNAENGVDVLALHDAIVRNPARLDEADIVLKCLQDTGVVDNGYSIADYENGVNLSAMIETDEFEGCRTDPLNYSSRSQ</sequence>
<evidence type="ECO:0000313" key="2">
    <source>
        <dbReference type="EMBL" id="TFD56760.1"/>
    </source>
</evidence>
<keyword evidence="3" id="KW-1185">Reference proteome</keyword>
<name>A0A4R9ABY2_9MICO</name>
<dbReference type="EMBL" id="SOHJ01000015">
    <property type="protein sequence ID" value="TFD56760.1"/>
    <property type="molecule type" value="Genomic_DNA"/>
</dbReference>
<protein>
    <recommendedName>
        <fullName evidence="4">Lipoprotein</fullName>
    </recommendedName>
</protein>
<accession>A0A4R9ABY2</accession>
<keyword evidence="1" id="KW-0732">Signal</keyword>
<dbReference type="PROSITE" id="PS51257">
    <property type="entry name" value="PROKAR_LIPOPROTEIN"/>
    <property type="match status" value="1"/>
</dbReference>
<evidence type="ECO:0000313" key="3">
    <source>
        <dbReference type="Proteomes" id="UP000298170"/>
    </source>
</evidence>
<dbReference type="RefSeq" id="WP_134516825.1">
    <property type="nucleotide sequence ID" value="NZ_SOHJ01000015.1"/>
</dbReference>
<dbReference type="OrthoDB" id="3238883at2"/>
<gene>
    <name evidence="2" type="ORF">E3T39_15600</name>
</gene>
<reference evidence="2 3" key="1">
    <citation type="submission" date="2019-03" db="EMBL/GenBank/DDBJ databases">
        <title>Genomics of glacier-inhabiting Cryobacterium strains.</title>
        <authorList>
            <person name="Liu Q."/>
            <person name="Xin Y.-H."/>
        </authorList>
    </citation>
    <scope>NUCLEOTIDE SEQUENCE [LARGE SCALE GENOMIC DNA]</scope>
    <source>
        <strain evidence="2 3">Sr39</strain>
    </source>
</reference>
<organism evidence="2 3">
    <name type="scientific">Cryobacterium suzukii</name>
    <dbReference type="NCBI Taxonomy" id="1259198"/>
    <lineage>
        <taxon>Bacteria</taxon>
        <taxon>Bacillati</taxon>
        <taxon>Actinomycetota</taxon>
        <taxon>Actinomycetes</taxon>
        <taxon>Micrococcales</taxon>
        <taxon>Microbacteriaceae</taxon>
        <taxon>Cryobacterium</taxon>
    </lineage>
</organism>
<comment type="caution">
    <text evidence="2">The sequence shown here is derived from an EMBL/GenBank/DDBJ whole genome shotgun (WGS) entry which is preliminary data.</text>
</comment>